<dbReference type="RefSeq" id="WP_118201099.1">
    <property type="nucleotide sequence ID" value="NZ_JAPDVH010000001.1"/>
</dbReference>
<proteinExistence type="predicted"/>
<reference evidence="1" key="2">
    <citation type="submission" date="2022-11" db="EMBL/GenBank/DDBJ databases">
        <title>Genomic repertoires linked with pathogenic potency of arthritogenic Prevotella copri isolated from the gut of rheumatoid arthritis patients.</title>
        <authorList>
            <person name="Nii T."/>
            <person name="Maeda Y."/>
            <person name="Motooka D."/>
            <person name="Naito M."/>
            <person name="Matsumoto Y."/>
            <person name="Ogawa T."/>
            <person name="Oguro-Igashira E."/>
            <person name="Kishikawa T."/>
            <person name="Yamashita M."/>
            <person name="Koizumi S."/>
            <person name="Kurakawa T."/>
            <person name="Okumura R."/>
            <person name="Kayama H."/>
            <person name="Murakami M."/>
            <person name="Sakaguchi T."/>
            <person name="Das B."/>
            <person name="Nakamura S."/>
            <person name="Okada Y."/>
            <person name="Kumanogoh A."/>
            <person name="Takeda K."/>
        </authorList>
    </citation>
    <scope>NUCLEOTIDE SEQUENCE</scope>
    <source>
        <strain evidence="1">H012_8</strain>
    </source>
</reference>
<dbReference type="EMBL" id="JAPDVH010000001">
    <property type="protein sequence ID" value="MCW4154036.1"/>
    <property type="molecule type" value="Genomic_DNA"/>
</dbReference>
<dbReference type="EMBL" id="QRIN01000040">
    <property type="protein sequence ID" value="RHG64763.1"/>
    <property type="molecule type" value="Genomic_DNA"/>
</dbReference>
<dbReference type="Proteomes" id="UP000286501">
    <property type="component" value="Unassembled WGS sequence"/>
</dbReference>
<accession>A0A3R6EEA1</accession>
<name>A0A3R6EEA1_9BACT</name>
<organism evidence="1 4">
    <name type="scientific">Segatella copri</name>
    <dbReference type="NCBI Taxonomy" id="165179"/>
    <lineage>
        <taxon>Bacteria</taxon>
        <taxon>Pseudomonadati</taxon>
        <taxon>Bacteroidota</taxon>
        <taxon>Bacteroidia</taxon>
        <taxon>Bacteroidales</taxon>
        <taxon>Prevotellaceae</taxon>
        <taxon>Segatella</taxon>
    </lineage>
</organism>
<evidence type="ECO:0000313" key="4">
    <source>
        <dbReference type="Proteomes" id="UP001209168"/>
    </source>
</evidence>
<dbReference type="Proteomes" id="UP001209168">
    <property type="component" value="Unassembled WGS sequence"/>
</dbReference>
<reference evidence="2 3" key="1">
    <citation type="submission" date="2018-08" db="EMBL/GenBank/DDBJ databases">
        <title>A genome reference for cultivated species of the human gut microbiota.</title>
        <authorList>
            <person name="Zou Y."/>
            <person name="Xue W."/>
            <person name="Luo G."/>
        </authorList>
    </citation>
    <scope>NUCLEOTIDE SEQUENCE [LARGE SCALE GENOMIC DNA]</scope>
    <source>
        <strain evidence="2 3">AM22-1</strain>
    </source>
</reference>
<protein>
    <submittedName>
        <fullName evidence="1">Uncharacterized protein</fullName>
    </submittedName>
</protein>
<evidence type="ECO:0000313" key="2">
    <source>
        <dbReference type="EMBL" id="RHG64763.1"/>
    </source>
</evidence>
<evidence type="ECO:0000313" key="1">
    <source>
        <dbReference type="EMBL" id="MCW4154036.1"/>
    </source>
</evidence>
<sequence>MAVLDFAAHTLDYLHVTDGYEDDNGDYVQGSEEWVENYCKCDIVPAGKANVITIPDGSAKNYSYTIYNLPRACRDFEYGDKIRVKFFGNEVKEFVVLGFHRYQLQCKIWV</sequence>
<gene>
    <name evidence="2" type="ORF">DW250_09945</name>
    <name evidence="1" type="ORF">ONT23_00465</name>
</gene>
<evidence type="ECO:0000313" key="3">
    <source>
        <dbReference type="Proteomes" id="UP000286501"/>
    </source>
</evidence>
<comment type="caution">
    <text evidence="1">The sequence shown here is derived from an EMBL/GenBank/DDBJ whole genome shotgun (WGS) entry which is preliminary data.</text>
</comment>
<dbReference type="AlphaFoldDB" id="A0A3R6EEA1"/>